<evidence type="ECO:0000256" key="1">
    <source>
        <dbReference type="ARBA" id="ARBA00022801"/>
    </source>
</evidence>
<dbReference type="SUPFAM" id="SSF53474">
    <property type="entry name" value="alpha/beta-Hydrolases"/>
    <property type="match status" value="1"/>
</dbReference>
<evidence type="ECO:0000256" key="2">
    <source>
        <dbReference type="ARBA" id="ARBA00038334"/>
    </source>
</evidence>
<proteinExistence type="inferred from homology"/>
<feature type="domain" description="AB hydrolase-1" evidence="3">
    <location>
        <begin position="27"/>
        <end position="95"/>
    </location>
</feature>
<dbReference type="InterPro" id="IPR000639">
    <property type="entry name" value="Epox_hydrolase-like"/>
</dbReference>
<evidence type="ECO:0000313" key="4">
    <source>
        <dbReference type="EMBL" id="KAE9444545.1"/>
    </source>
</evidence>
<gene>
    <name evidence="4" type="ORF">C3L33_23557</name>
</gene>
<sequence length="95" mass="10899">MDQIQHKYVEVNGLKLHVAETGTGPTTVMFLHRFPEIWYSWRHQMITVANAGYRAIAPDYRRYGLSDPPSEPEKTSHVDFVDDMVALLDALDIPK</sequence>
<dbReference type="EMBL" id="QEFC01011766">
    <property type="protein sequence ID" value="KAE9444545.1"/>
    <property type="molecule type" value="Genomic_DNA"/>
</dbReference>
<dbReference type="AlphaFoldDB" id="A0A6A4KCL2"/>
<accession>A0A6A4KCL2</accession>
<keyword evidence="1" id="KW-0378">Hydrolase</keyword>
<protein>
    <recommendedName>
        <fullName evidence="3">AB hydrolase-1 domain-containing protein</fullName>
    </recommendedName>
</protein>
<name>A0A6A4KCL2_9ERIC</name>
<dbReference type="PRINTS" id="PR00412">
    <property type="entry name" value="EPOXHYDRLASE"/>
</dbReference>
<reference evidence="4" key="1">
    <citation type="journal article" date="2019" name="Genome Biol. Evol.">
        <title>The Rhododendron genome and chromosomal organization provide insight into shared whole-genome duplications across the heath family (Ericaceae).</title>
        <authorList>
            <person name="Soza V.L."/>
            <person name="Lindsley D."/>
            <person name="Waalkes A."/>
            <person name="Ramage E."/>
            <person name="Patwardhan R.P."/>
            <person name="Burton J.N."/>
            <person name="Adey A."/>
            <person name="Kumar A."/>
            <person name="Qiu R."/>
            <person name="Shendure J."/>
            <person name="Hall B."/>
        </authorList>
    </citation>
    <scope>NUCLEOTIDE SEQUENCE</scope>
    <source>
        <strain evidence="4">RSF 1966-606</strain>
    </source>
</reference>
<comment type="caution">
    <text evidence="4">The sequence shown here is derived from an EMBL/GenBank/DDBJ whole genome shotgun (WGS) entry which is preliminary data.</text>
</comment>
<dbReference type="InterPro" id="IPR000073">
    <property type="entry name" value="AB_hydrolase_1"/>
</dbReference>
<feature type="non-terminal residue" evidence="4">
    <location>
        <position position="95"/>
    </location>
</feature>
<dbReference type="Pfam" id="PF00561">
    <property type="entry name" value="Abhydrolase_1"/>
    <property type="match status" value="1"/>
</dbReference>
<organism evidence="4">
    <name type="scientific">Rhododendron williamsianum</name>
    <dbReference type="NCBI Taxonomy" id="262921"/>
    <lineage>
        <taxon>Eukaryota</taxon>
        <taxon>Viridiplantae</taxon>
        <taxon>Streptophyta</taxon>
        <taxon>Embryophyta</taxon>
        <taxon>Tracheophyta</taxon>
        <taxon>Spermatophyta</taxon>
        <taxon>Magnoliopsida</taxon>
        <taxon>eudicotyledons</taxon>
        <taxon>Gunneridae</taxon>
        <taxon>Pentapetalae</taxon>
        <taxon>asterids</taxon>
        <taxon>Ericales</taxon>
        <taxon>Ericaceae</taxon>
        <taxon>Ericoideae</taxon>
        <taxon>Rhodoreae</taxon>
        <taxon>Rhododendron</taxon>
    </lineage>
</organism>
<dbReference type="InterPro" id="IPR029058">
    <property type="entry name" value="AB_hydrolase_fold"/>
</dbReference>
<comment type="similarity">
    <text evidence="2">Belongs to the AB hydrolase superfamily. Epoxide hydrolase family.</text>
</comment>
<dbReference type="Gene3D" id="3.40.50.1820">
    <property type="entry name" value="alpha/beta hydrolase"/>
    <property type="match status" value="1"/>
</dbReference>
<dbReference type="OrthoDB" id="7130006at2759"/>
<feature type="non-terminal residue" evidence="4">
    <location>
        <position position="1"/>
    </location>
</feature>
<dbReference type="PANTHER" id="PTHR43329">
    <property type="entry name" value="EPOXIDE HYDROLASE"/>
    <property type="match status" value="1"/>
</dbReference>
<dbReference type="GO" id="GO:0016787">
    <property type="term" value="F:hydrolase activity"/>
    <property type="evidence" value="ECO:0007669"/>
    <property type="project" value="UniProtKB-KW"/>
</dbReference>
<evidence type="ECO:0000259" key="3">
    <source>
        <dbReference type="Pfam" id="PF00561"/>
    </source>
</evidence>